<name>A0ACB8DQ94_DERSI</name>
<evidence type="ECO:0000313" key="1">
    <source>
        <dbReference type="EMBL" id="KAH7974642.1"/>
    </source>
</evidence>
<keyword evidence="2" id="KW-1185">Reference proteome</keyword>
<accession>A0ACB8DQ94</accession>
<gene>
    <name evidence="1" type="ORF">HPB49_017663</name>
</gene>
<evidence type="ECO:0000313" key="2">
    <source>
        <dbReference type="Proteomes" id="UP000821865"/>
    </source>
</evidence>
<reference evidence="1" key="1">
    <citation type="submission" date="2020-05" db="EMBL/GenBank/DDBJ databases">
        <title>Large-scale comparative analyses of tick genomes elucidate their genetic diversity and vector capacities.</title>
        <authorList>
            <person name="Jia N."/>
            <person name="Wang J."/>
            <person name="Shi W."/>
            <person name="Du L."/>
            <person name="Sun Y."/>
            <person name="Zhan W."/>
            <person name="Jiang J."/>
            <person name="Wang Q."/>
            <person name="Zhang B."/>
            <person name="Ji P."/>
            <person name="Sakyi L.B."/>
            <person name="Cui X."/>
            <person name="Yuan T."/>
            <person name="Jiang B."/>
            <person name="Yang W."/>
            <person name="Lam T.T.-Y."/>
            <person name="Chang Q."/>
            <person name="Ding S."/>
            <person name="Wang X."/>
            <person name="Zhu J."/>
            <person name="Ruan X."/>
            <person name="Zhao L."/>
            <person name="Wei J."/>
            <person name="Que T."/>
            <person name="Du C."/>
            <person name="Cheng J."/>
            <person name="Dai P."/>
            <person name="Han X."/>
            <person name="Huang E."/>
            <person name="Gao Y."/>
            <person name="Liu J."/>
            <person name="Shao H."/>
            <person name="Ye R."/>
            <person name="Li L."/>
            <person name="Wei W."/>
            <person name="Wang X."/>
            <person name="Wang C."/>
            <person name="Yang T."/>
            <person name="Huo Q."/>
            <person name="Li W."/>
            <person name="Guo W."/>
            <person name="Chen H."/>
            <person name="Zhou L."/>
            <person name="Ni X."/>
            <person name="Tian J."/>
            <person name="Zhou Y."/>
            <person name="Sheng Y."/>
            <person name="Liu T."/>
            <person name="Pan Y."/>
            <person name="Xia L."/>
            <person name="Li J."/>
            <person name="Zhao F."/>
            <person name="Cao W."/>
        </authorList>
    </citation>
    <scope>NUCLEOTIDE SEQUENCE</scope>
    <source>
        <strain evidence="1">Dsil-2018</strain>
    </source>
</reference>
<sequence>METNAAERIWKRTESYSSPLRFTTFHSDGDSKAYTAVSAANGHGSVPIRKEDCTSHVAKRLGTAL</sequence>
<dbReference type="Proteomes" id="UP000821865">
    <property type="component" value="Chromosome 10"/>
</dbReference>
<protein>
    <submittedName>
        <fullName evidence="1">Uncharacterized protein</fullName>
    </submittedName>
</protein>
<comment type="caution">
    <text evidence="1">The sequence shown here is derived from an EMBL/GenBank/DDBJ whole genome shotgun (WGS) entry which is preliminary data.</text>
</comment>
<proteinExistence type="predicted"/>
<organism evidence="1 2">
    <name type="scientific">Dermacentor silvarum</name>
    <name type="common">Tick</name>
    <dbReference type="NCBI Taxonomy" id="543639"/>
    <lineage>
        <taxon>Eukaryota</taxon>
        <taxon>Metazoa</taxon>
        <taxon>Ecdysozoa</taxon>
        <taxon>Arthropoda</taxon>
        <taxon>Chelicerata</taxon>
        <taxon>Arachnida</taxon>
        <taxon>Acari</taxon>
        <taxon>Parasitiformes</taxon>
        <taxon>Ixodida</taxon>
        <taxon>Ixodoidea</taxon>
        <taxon>Ixodidae</taxon>
        <taxon>Rhipicephalinae</taxon>
        <taxon>Dermacentor</taxon>
    </lineage>
</organism>
<dbReference type="EMBL" id="CM023479">
    <property type="protein sequence ID" value="KAH7974642.1"/>
    <property type="molecule type" value="Genomic_DNA"/>
</dbReference>